<protein>
    <submittedName>
        <fullName evidence="1">Uncharacterized protein</fullName>
    </submittedName>
</protein>
<dbReference type="STRING" id="1423792.FD09_GL002819"/>
<dbReference type="EMBL" id="AZEC01000006">
    <property type="protein sequence ID" value="KRL12832.1"/>
    <property type="molecule type" value="Genomic_DNA"/>
</dbReference>
<proteinExistence type="predicted"/>
<dbReference type="AlphaFoldDB" id="A0A0R1MXE9"/>
<evidence type="ECO:0000313" key="2">
    <source>
        <dbReference type="Proteomes" id="UP000051330"/>
    </source>
</evidence>
<keyword evidence="2" id="KW-1185">Reference proteome</keyword>
<organism evidence="1 2">
    <name type="scientific">Schleiferilactobacillus perolens DSM 12744</name>
    <dbReference type="NCBI Taxonomy" id="1423792"/>
    <lineage>
        <taxon>Bacteria</taxon>
        <taxon>Bacillati</taxon>
        <taxon>Bacillota</taxon>
        <taxon>Bacilli</taxon>
        <taxon>Lactobacillales</taxon>
        <taxon>Lactobacillaceae</taxon>
        <taxon>Schleiferilactobacillus</taxon>
    </lineage>
</organism>
<dbReference type="PATRIC" id="fig|1423792.3.peg.2880"/>
<accession>A0A0R1MXE9</accession>
<reference evidence="1 2" key="1">
    <citation type="journal article" date="2015" name="Genome Announc.">
        <title>Expanding the biotechnology potential of lactobacilli through comparative genomics of 213 strains and associated genera.</title>
        <authorList>
            <person name="Sun Z."/>
            <person name="Harris H.M."/>
            <person name="McCann A."/>
            <person name="Guo C."/>
            <person name="Argimon S."/>
            <person name="Zhang W."/>
            <person name="Yang X."/>
            <person name="Jeffery I.B."/>
            <person name="Cooney J.C."/>
            <person name="Kagawa T.F."/>
            <person name="Liu W."/>
            <person name="Song Y."/>
            <person name="Salvetti E."/>
            <person name="Wrobel A."/>
            <person name="Rasinkangas P."/>
            <person name="Parkhill J."/>
            <person name="Rea M.C."/>
            <person name="O'Sullivan O."/>
            <person name="Ritari J."/>
            <person name="Douillard F.P."/>
            <person name="Paul Ross R."/>
            <person name="Yang R."/>
            <person name="Briner A.E."/>
            <person name="Felis G.E."/>
            <person name="de Vos W.M."/>
            <person name="Barrangou R."/>
            <person name="Klaenhammer T.R."/>
            <person name="Caufield P.W."/>
            <person name="Cui Y."/>
            <person name="Zhang H."/>
            <person name="O'Toole P.W."/>
        </authorList>
    </citation>
    <scope>NUCLEOTIDE SEQUENCE [LARGE SCALE GENOMIC DNA]</scope>
    <source>
        <strain evidence="1 2">DSM 12744</strain>
    </source>
</reference>
<name>A0A0R1MXE9_9LACO</name>
<evidence type="ECO:0000313" key="1">
    <source>
        <dbReference type="EMBL" id="KRL12832.1"/>
    </source>
</evidence>
<gene>
    <name evidence="1" type="ORF">FD09_GL002819</name>
</gene>
<sequence>MLDEEARFDDPRWWEIRDYVNENKKHYRSVLMDKKHESAQQRLEREQPIYDRYLKHGYAASRIAKLMNHSMNTVYRDVEKLGLDFYPVARYKIINPRRQEVLYYANSRDVIGTLNIKPAELYTLGGMGVINGCTVTTGHWVKYNDAWHEAR</sequence>
<dbReference type="Proteomes" id="UP000051330">
    <property type="component" value="Unassembled WGS sequence"/>
</dbReference>
<comment type="caution">
    <text evidence="1">The sequence shown here is derived from an EMBL/GenBank/DDBJ whole genome shotgun (WGS) entry which is preliminary data.</text>
</comment>